<feature type="compositionally biased region" description="Polar residues" evidence="1">
    <location>
        <begin position="335"/>
        <end position="349"/>
    </location>
</feature>
<dbReference type="EMBL" id="JANBUO010002361">
    <property type="protein sequence ID" value="KAJ2794926.1"/>
    <property type="molecule type" value="Genomic_DNA"/>
</dbReference>
<keyword evidence="4" id="KW-1185">Reference proteome</keyword>
<evidence type="ECO:0000313" key="4">
    <source>
        <dbReference type="Proteomes" id="UP001140094"/>
    </source>
</evidence>
<keyword evidence="2" id="KW-0472">Membrane</keyword>
<accession>A0A9W8HWN5</accession>
<comment type="caution">
    <text evidence="3">The sequence shown here is derived from an EMBL/GenBank/DDBJ whole genome shotgun (WGS) entry which is preliminary data.</text>
</comment>
<proteinExistence type="predicted"/>
<reference evidence="3" key="1">
    <citation type="submission" date="2022-07" db="EMBL/GenBank/DDBJ databases">
        <title>Phylogenomic reconstructions and comparative analyses of Kickxellomycotina fungi.</title>
        <authorList>
            <person name="Reynolds N.K."/>
            <person name="Stajich J.E."/>
            <person name="Barry K."/>
            <person name="Grigoriev I.V."/>
            <person name="Crous P."/>
            <person name="Smith M.E."/>
        </authorList>
    </citation>
    <scope>NUCLEOTIDE SEQUENCE</scope>
    <source>
        <strain evidence="3">NRRL 1565</strain>
    </source>
</reference>
<feature type="compositionally biased region" description="Polar residues" evidence="1">
    <location>
        <begin position="244"/>
        <end position="256"/>
    </location>
</feature>
<feature type="region of interest" description="Disordered" evidence="1">
    <location>
        <begin position="315"/>
        <end position="362"/>
    </location>
</feature>
<feature type="region of interest" description="Disordered" evidence="1">
    <location>
        <begin position="226"/>
        <end position="256"/>
    </location>
</feature>
<keyword evidence="2" id="KW-1133">Transmembrane helix</keyword>
<evidence type="ECO:0000256" key="2">
    <source>
        <dbReference type="SAM" id="Phobius"/>
    </source>
</evidence>
<feature type="compositionally biased region" description="Pro residues" evidence="1">
    <location>
        <begin position="319"/>
        <end position="328"/>
    </location>
</feature>
<evidence type="ECO:0000313" key="3">
    <source>
        <dbReference type="EMBL" id="KAJ2794926.1"/>
    </source>
</evidence>
<gene>
    <name evidence="3" type="ORF">H4R20_006059</name>
</gene>
<feature type="transmembrane region" description="Helical" evidence="2">
    <location>
        <begin position="262"/>
        <end position="284"/>
    </location>
</feature>
<protein>
    <submittedName>
        <fullName evidence="3">Uncharacterized protein</fullName>
    </submittedName>
</protein>
<dbReference type="Proteomes" id="UP001140094">
    <property type="component" value="Unassembled WGS sequence"/>
</dbReference>
<keyword evidence="2" id="KW-0812">Transmembrane</keyword>
<sequence length="362" mass="39517">MGFDLKDIVVHPNYNPDTKANNVAAVSFNLQGKQEWEMNTAIDFGTWQARVYAQSHLKSIEGLDWDSPDYITEVKIEQDDTCSELSPIYSVNADKFTCTTALATPLMKNSTACKIPYPVIYAQMGGELYQAGLYSHSVVKGGDNLCDSDEVRSYYTLIGDYLAFAETALNKKFTHHSNDNSSTPQTDPYYSMKNAPRSVADGAVMLSGDFYNPRAVIVESGALSDDASTATGTNIEEEDDTSDLSDGQSATDDSNGSSKKTIVIAAVCGSVGTLILVVSILFGIRWYRGHVSKVHDPYQAPSAQNVLDEMFANTDEYRPPPAYKPPGEAPEEEIQNANATSNASPTSPRYSGLNFPNDKDRQ</sequence>
<name>A0A9W8HWN5_9FUNG</name>
<evidence type="ECO:0000256" key="1">
    <source>
        <dbReference type="SAM" id="MobiDB-lite"/>
    </source>
</evidence>
<organism evidence="3 4">
    <name type="scientific">Coemansia guatemalensis</name>
    <dbReference type="NCBI Taxonomy" id="2761395"/>
    <lineage>
        <taxon>Eukaryota</taxon>
        <taxon>Fungi</taxon>
        <taxon>Fungi incertae sedis</taxon>
        <taxon>Zoopagomycota</taxon>
        <taxon>Kickxellomycotina</taxon>
        <taxon>Kickxellomycetes</taxon>
        <taxon>Kickxellales</taxon>
        <taxon>Kickxellaceae</taxon>
        <taxon>Coemansia</taxon>
    </lineage>
</organism>
<dbReference type="OrthoDB" id="6380398at2759"/>
<dbReference type="AlphaFoldDB" id="A0A9W8HWN5"/>